<name>A0A420RWJ1_GIBIN</name>
<sequence length="132" mass="13640">MNQLEPTAAAVAIASVLFGPAMAGYIGPYAVILIASTVGAAWALGRRDPSSRLGAVGYFARLNATALLITAGLATLAGRWMGMEETNWMLAPIALVVGGVGDDWPRLGRWVFERAGRVLERKAGGGGEGGTP</sequence>
<evidence type="ECO:0000313" key="2">
    <source>
        <dbReference type="EMBL" id="RKL21419.1"/>
    </source>
</evidence>
<evidence type="ECO:0000256" key="1">
    <source>
        <dbReference type="SAM" id="Phobius"/>
    </source>
</evidence>
<keyword evidence="1" id="KW-0812">Transmembrane</keyword>
<comment type="caution">
    <text evidence="2">The sequence shown here is derived from an EMBL/GenBank/DDBJ whole genome shotgun (WGS) entry which is preliminary data.</text>
</comment>
<keyword evidence="1" id="KW-1133">Transmembrane helix</keyword>
<keyword evidence="1" id="KW-0472">Membrane</keyword>
<dbReference type="EMBL" id="MRDB01000137">
    <property type="protein sequence ID" value="RKL21419.1"/>
    <property type="molecule type" value="Genomic_DNA"/>
</dbReference>
<proteinExistence type="predicted"/>
<organism evidence="2 3">
    <name type="scientific">Gibberella intermedia</name>
    <name type="common">Bulb rot disease fungus</name>
    <name type="synonym">Fusarium proliferatum</name>
    <dbReference type="NCBI Taxonomy" id="948311"/>
    <lineage>
        <taxon>Eukaryota</taxon>
        <taxon>Fungi</taxon>
        <taxon>Dikarya</taxon>
        <taxon>Ascomycota</taxon>
        <taxon>Pezizomycotina</taxon>
        <taxon>Sordariomycetes</taxon>
        <taxon>Hypocreomycetidae</taxon>
        <taxon>Hypocreales</taxon>
        <taxon>Nectriaceae</taxon>
        <taxon>Fusarium</taxon>
        <taxon>Fusarium fujikuroi species complex</taxon>
    </lineage>
</organism>
<reference evidence="2 3" key="1">
    <citation type="journal article" date="2018" name="Sci. Rep.">
        <title>Characterisation of pathogen-specific regions and novel effector candidates in Fusarium oxysporum f. sp. cepae.</title>
        <authorList>
            <person name="Armitage A.D."/>
            <person name="Taylor A."/>
            <person name="Sobczyk M.K."/>
            <person name="Baxter L."/>
            <person name="Greenfield B.P."/>
            <person name="Bates H.J."/>
            <person name="Wilson F."/>
            <person name="Jackson A.C."/>
            <person name="Ott S."/>
            <person name="Harrison R.J."/>
            <person name="Clarkson J.P."/>
        </authorList>
    </citation>
    <scope>NUCLEOTIDE SEQUENCE [LARGE SCALE GENOMIC DNA]</scope>
    <source>
        <strain evidence="2 3">Fp_A8</strain>
    </source>
</reference>
<evidence type="ECO:0000313" key="3">
    <source>
        <dbReference type="Proteomes" id="UP000283569"/>
    </source>
</evidence>
<accession>A0A420RWJ1</accession>
<feature type="transmembrane region" description="Helical" evidence="1">
    <location>
        <begin position="56"/>
        <end position="76"/>
    </location>
</feature>
<dbReference type="Proteomes" id="UP000283569">
    <property type="component" value="Unassembled WGS sequence"/>
</dbReference>
<gene>
    <name evidence="2" type="ORF">BFJ72_g14892</name>
</gene>
<protein>
    <submittedName>
        <fullName evidence="2">Uncharacterized protein</fullName>
    </submittedName>
</protein>
<dbReference type="AlphaFoldDB" id="A0A420RWJ1"/>